<dbReference type="Proteomes" id="UP001165065">
    <property type="component" value="Unassembled WGS sequence"/>
</dbReference>
<keyword evidence="3" id="KW-1185">Reference proteome</keyword>
<accession>A0A9W7LCQ8</accession>
<organism evidence="2 3">
    <name type="scientific">Triparma columacea</name>
    <dbReference type="NCBI Taxonomy" id="722753"/>
    <lineage>
        <taxon>Eukaryota</taxon>
        <taxon>Sar</taxon>
        <taxon>Stramenopiles</taxon>
        <taxon>Ochrophyta</taxon>
        <taxon>Bolidophyceae</taxon>
        <taxon>Parmales</taxon>
        <taxon>Triparmaceae</taxon>
        <taxon>Triparma</taxon>
    </lineage>
</organism>
<gene>
    <name evidence="2" type="ORF">TrCOL_g2713</name>
</gene>
<comment type="caution">
    <text evidence="2">The sequence shown here is derived from an EMBL/GenBank/DDBJ whole genome shotgun (WGS) entry which is preliminary data.</text>
</comment>
<dbReference type="AlphaFoldDB" id="A0A9W7LCQ8"/>
<protein>
    <submittedName>
        <fullName evidence="2">Uncharacterized protein</fullName>
    </submittedName>
</protein>
<reference evidence="3" key="1">
    <citation type="journal article" date="2023" name="Commun. Biol.">
        <title>Genome analysis of Parmales, the sister group of diatoms, reveals the evolutionary specialization of diatoms from phago-mixotrophs to photoautotrophs.</title>
        <authorList>
            <person name="Ban H."/>
            <person name="Sato S."/>
            <person name="Yoshikawa S."/>
            <person name="Yamada K."/>
            <person name="Nakamura Y."/>
            <person name="Ichinomiya M."/>
            <person name="Sato N."/>
            <person name="Blanc-Mathieu R."/>
            <person name="Endo H."/>
            <person name="Kuwata A."/>
            <person name="Ogata H."/>
        </authorList>
    </citation>
    <scope>NUCLEOTIDE SEQUENCE [LARGE SCALE GENOMIC DNA]</scope>
</reference>
<evidence type="ECO:0000256" key="1">
    <source>
        <dbReference type="SAM" id="SignalP"/>
    </source>
</evidence>
<feature type="chain" id="PRO_5040864484" evidence="1">
    <location>
        <begin position="17"/>
        <end position="84"/>
    </location>
</feature>
<dbReference type="EMBL" id="BRYA01000232">
    <property type="protein sequence ID" value="GMI44921.1"/>
    <property type="molecule type" value="Genomic_DNA"/>
</dbReference>
<name>A0A9W7LCQ8_9STRA</name>
<feature type="signal peptide" evidence="1">
    <location>
        <begin position="1"/>
        <end position="16"/>
    </location>
</feature>
<proteinExistence type="predicted"/>
<sequence length="84" mass="9172">MIRVLSLFLAISTVSCFSIAPTAFSRGLTIASPRTSFSVVYSGPEDEEGGLDLDLGEMFEMFDAADKEVDFDEALEKVKGKKDE</sequence>
<evidence type="ECO:0000313" key="2">
    <source>
        <dbReference type="EMBL" id="GMI44921.1"/>
    </source>
</evidence>
<dbReference type="PROSITE" id="PS51257">
    <property type="entry name" value="PROKAR_LIPOPROTEIN"/>
    <property type="match status" value="1"/>
</dbReference>
<keyword evidence="1" id="KW-0732">Signal</keyword>
<evidence type="ECO:0000313" key="3">
    <source>
        <dbReference type="Proteomes" id="UP001165065"/>
    </source>
</evidence>